<keyword evidence="2" id="KW-1185">Reference proteome</keyword>
<organism evidence="1 2">
    <name type="scientific">Entomophthora muscae</name>
    <dbReference type="NCBI Taxonomy" id="34485"/>
    <lineage>
        <taxon>Eukaryota</taxon>
        <taxon>Fungi</taxon>
        <taxon>Fungi incertae sedis</taxon>
        <taxon>Zoopagomycota</taxon>
        <taxon>Entomophthoromycotina</taxon>
        <taxon>Entomophthoromycetes</taxon>
        <taxon>Entomophthorales</taxon>
        <taxon>Entomophthoraceae</taxon>
        <taxon>Entomophthora</taxon>
    </lineage>
</organism>
<dbReference type="EMBL" id="QTSX02001619">
    <property type="protein sequence ID" value="KAJ9080000.1"/>
    <property type="molecule type" value="Genomic_DNA"/>
</dbReference>
<evidence type="ECO:0000313" key="2">
    <source>
        <dbReference type="Proteomes" id="UP001165960"/>
    </source>
</evidence>
<accession>A0ACC2TZP1</accession>
<comment type="caution">
    <text evidence="1">The sequence shown here is derived from an EMBL/GenBank/DDBJ whole genome shotgun (WGS) entry which is preliminary data.</text>
</comment>
<name>A0ACC2TZP1_9FUNG</name>
<protein>
    <submittedName>
        <fullName evidence="1">Uncharacterized protein</fullName>
    </submittedName>
</protein>
<sequence length="435" mass="49709">MARQWNQGRWELVISDPQQAKDILAKADNFPKRMPGNTSIKVMLAIKFLGFLNLASADGEEWRRHRRVANPAFKKTWSTAMFGGCTDNLIDLIKAANGSPLQVHGLFQRLTLDVLGKGLFSYDFEAISKGEENHYLRLYNDIMSAMMNPFYGIFPFLETLVPWRQAEHKKTQEFRDFIRGIIRARKAELTDSHDDLLSLMTRASAGEKEANLTEDEVISDICLFFLAGHDTTATTLTTIFYYLCMHPEIQVKARQEVNNVLKGEKRIPTTNELKELHYIDLIIKESMRIITIVPQLRRYCREKHTLSNGFTIPEDTFLNLQMWNIHHDEKMYPDPNSFNPDRFLDSHGPEANQWMAFGNGSRMCIGKNFSLMEQRVTIACLLQTFDCVPGPNIAGQTSPTISSNGVLCPVNVDVIFNPIVDATALETHLIKHKFY</sequence>
<dbReference type="Proteomes" id="UP001165960">
    <property type="component" value="Unassembled WGS sequence"/>
</dbReference>
<reference evidence="1" key="1">
    <citation type="submission" date="2022-04" db="EMBL/GenBank/DDBJ databases">
        <title>Genome of the entomopathogenic fungus Entomophthora muscae.</title>
        <authorList>
            <person name="Elya C."/>
            <person name="Lovett B.R."/>
            <person name="Lee E."/>
            <person name="Macias A.M."/>
            <person name="Hajek A.E."/>
            <person name="De Bivort B.L."/>
            <person name="Kasson M.T."/>
            <person name="De Fine Licht H.H."/>
            <person name="Stajich J.E."/>
        </authorList>
    </citation>
    <scope>NUCLEOTIDE SEQUENCE</scope>
    <source>
        <strain evidence="1">Berkeley</strain>
    </source>
</reference>
<proteinExistence type="predicted"/>
<evidence type="ECO:0000313" key="1">
    <source>
        <dbReference type="EMBL" id="KAJ9080000.1"/>
    </source>
</evidence>
<gene>
    <name evidence="1" type="ORF">DSO57_1029742</name>
</gene>